<protein>
    <submittedName>
        <fullName evidence="2">Uncharacterized protein</fullName>
    </submittedName>
</protein>
<feature type="non-terminal residue" evidence="2">
    <location>
        <position position="1"/>
    </location>
</feature>
<feature type="signal peptide" evidence="1">
    <location>
        <begin position="1"/>
        <end position="21"/>
    </location>
</feature>
<organism evidence="2 3">
    <name type="scientific">Goodea atripinnis</name>
    <dbReference type="NCBI Taxonomy" id="208336"/>
    <lineage>
        <taxon>Eukaryota</taxon>
        <taxon>Metazoa</taxon>
        <taxon>Chordata</taxon>
        <taxon>Craniata</taxon>
        <taxon>Vertebrata</taxon>
        <taxon>Euteleostomi</taxon>
        <taxon>Actinopterygii</taxon>
        <taxon>Neopterygii</taxon>
        <taxon>Teleostei</taxon>
        <taxon>Neoteleostei</taxon>
        <taxon>Acanthomorphata</taxon>
        <taxon>Ovalentaria</taxon>
        <taxon>Atherinomorphae</taxon>
        <taxon>Cyprinodontiformes</taxon>
        <taxon>Goodeidae</taxon>
        <taxon>Goodea</taxon>
    </lineage>
</organism>
<sequence>VRFASLSLGAALSSMPSGCQALCASCQNISGGLWGTLLNILLDQEESSMVRREVRTHVSMMRYPVCLWWVFQRCRLCCTTVSTSTMWLSLPRLATVAGMLSTCSHGLVGAVIPVFSKAR</sequence>
<dbReference type="PANTHER" id="PTHR31691:SF1">
    <property type="entry name" value="ROTATIN"/>
    <property type="match status" value="1"/>
</dbReference>
<comment type="caution">
    <text evidence="2">The sequence shown here is derived from an EMBL/GenBank/DDBJ whole genome shotgun (WGS) entry which is preliminary data.</text>
</comment>
<dbReference type="InterPro" id="IPR030791">
    <property type="entry name" value="Rotatin"/>
</dbReference>
<accession>A0ABV0PBR7</accession>
<keyword evidence="1" id="KW-0732">Signal</keyword>
<proteinExistence type="predicted"/>
<evidence type="ECO:0000313" key="2">
    <source>
        <dbReference type="EMBL" id="MEQ2180891.1"/>
    </source>
</evidence>
<feature type="chain" id="PRO_5045728000" evidence="1">
    <location>
        <begin position="22"/>
        <end position="119"/>
    </location>
</feature>
<gene>
    <name evidence="2" type="ORF">GOODEAATRI_005943</name>
</gene>
<name>A0ABV0PBR7_9TELE</name>
<dbReference type="Proteomes" id="UP001476798">
    <property type="component" value="Unassembled WGS sequence"/>
</dbReference>
<reference evidence="2 3" key="1">
    <citation type="submission" date="2021-06" db="EMBL/GenBank/DDBJ databases">
        <authorList>
            <person name="Palmer J.M."/>
        </authorList>
    </citation>
    <scope>NUCLEOTIDE SEQUENCE [LARGE SCALE GENOMIC DNA]</scope>
    <source>
        <strain evidence="2 3">GA_2019</strain>
        <tissue evidence="2">Muscle</tissue>
    </source>
</reference>
<dbReference type="EMBL" id="JAHRIO010070243">
    <property type="protein sequence ID" value="MEQ2180891.1"/>
    <property type="molecule type" value="Genomic_DNA"/>
</dbReference>
<keyword evidence="3" id="KW-1185">Reference proteome</keyword>
<evidence type="ECO:0000256" key="1">
    <source>
        <dbReference type="SAM" id="SignalP"/>
    </source>
</evidence>
<dbReference type="PANTHER" id="PTHR31691">
    <property type="entry name" value="ROTATIN"/>
    <property type="match status" value="1"/>
</dbReference>
<evidence type="ECO:0000313" key="3">
    <source>
        <dbReference type="Proteomes" id="UP001476798"/>
    </source>
</evidence>